<feature type="domain" description="Solute-binding protein family 5" evidence="2">
    <location>
        <begin position="84"/>
        <end position="415"/>
    </location>
</feature>
<dbReference type="InterPro" id="IPR030678">
    <property type="entry name" value="Peptide/Ni-bd"/>
</dbReference>
<dbReference type="PROSITE" id="PS51257">
    <property type="entry name" value="PROKAR_LIPOPROTEIN"/>
    <property type="match status" value="1"/>
</dbReference>
<accession>A0A4R0ITG0</accession>
<dbReference type="Gene3D" id="3.10.105.10">
    <property type="entry name" value="Dipeptide-binding Protein, Domain 3"/>
    <property type="match status" value="1"/>
</dbReference>
<feature type="chain" id="PRO_5039246370" evidence="1">
    <location>
        <begin position="22"/>
        <end position="511"/>
    </location>
</feature>
<protein>
    <submittedName>
        <fullName evidence="3">ABC transporter substrate-binding protein</fullName>
    </submittedName>
</protein>
<evidence type="ECO:0000313" key="3">
    <source>
        <dbReference type="EMBL" id="TCC36397.1"/>
    </source>
</evidence>
<sequence>MRRIHLASVVSIAALALTVGGCTSETGAGSAAAGASANGEKAQLTLAQTVDFYGWDPSNQPGYQGWAAEAVWDQLCKTDATGKAVPDIADTFETTNGNKTFKAHIRAGQTFTDGTPVDSAAVKASFEFASKNGGSQADYKGITIDTPDASNISITWPDPQGPVMDNKACAPKIVPAASVAAKKFDNPIGSGPYVLDTAASTTGSVYTFTKNEKHWNAKNYPYKKLVIKVITSDTAAVSALKTGQIDAVLVPQASLNEVQASGQKVIKFQGQTTRLLLTDHLGKVLKPIGNLKVRQAINMVFDKEAMAKSLYQGNAEPTPQVFRKGTDAYIENMQDPYPYDVDKAKALMTEAGYGGGFTMELPTMTGQNFETLMPYVTQQLAKINIKVKQVPLTGANAISDLLSGKYPVVLWQLGNLGNSALQIYVESTPKGWWNLEHQPDPTVDRLWTRITTAEPEESAKLQQQINQYQVDQAWFAPMVYNGTNYVYNPAKVAIPTESDQEALVPKLRDFK</sequence>
<proteinExistence type="predicted"/>
<dbReference type="InterPro" id="IPR000914">
    <property type="entry name" value="SBP_5_dom"/>
</dbReference>
<dbReference type="GO" id="GO:0015833">
    <property type="term" value="P:peptide transport"/>
    <property type="evidence" value="ECO:0007669"/>
    <property type="project" value="TreeGrafter"/>
</dbReference>
<dbReference type="AlphaFoldDB" id="A0A4R0ITG0"/>
<comment type="caution">
    <text evidence="3">The sequence shown here is derived from an EMBL/GenBank/DDBJ whole genome shotgun (WGS) entry which is preliminary data.</text>
</comment>
<reference evidence="3 4" key="1">
    <citation type="submission" date="2019-02" db="EMBL/GenBank/DDBJ databases">
        <title>Kribbella capetownensis sp. nov. and Kribbella speibonae sp. nov., isolated from soil.</title>
        <authorList>
            <person name="Curtis S.M."/>
            <person name="Norton I."/>
            <person name="Everest G.J."/>
            <person name="Meyers P.R."/>
        </authorList>
    </citation>
    <scope>NUCLEOTIDE SEQUENCE [LARGE SCALE GENOMIC DNA]</scope>
    <source>
        <strain evidence="3 4">YM55</strain>
    </source>
</reference>
<dbReference type="GO" id="GO:0043190">
    <property type="term" value="C:ATP-binding cassette (ABC) transporter complex"/>
    <property type="evidence" value="ECO:0007669"/>
    <property type="project" value="InterPro"/>
</dbReference>
<gene>
    <name evidence="3" type="ORF">E0H92_27540</name>
</gene>
<keyword evidence="1" id="KW-0732">Signal</keyword>
<dbReference type="PIRSF" id="PIRSF002741">
    <property type="entry name" value="MppA"/>
    <property type="match status" value="1"/>
</dbReference>
<dbReference type="PANTHER" id="PTHR30290">
    <property type="entry name" value="PERIPLASMIC BINDING COMPONENT OF ABC TRANSPORTER"/>
    <property type="match status" value="1"/>
</dbReference>
<evidence type="ECO:0000313" key="4">
    <source>
        <dbReference type="Proteomes" id="UP000294225"/>
    </source>
</evidence>
<dbReference type="Gene3D" id="3.40.190.10">
    <property type="entry name" value="Periplasmic binding protein-like II"/>
    <property type="match status" value="1"/>
</dbReference>
<dbReference type="EMBL" id="SJKC01000003">
    <property type="protein sequence ID" value="TCC36397.1"/>
    <property type="molecule type" value="Genomic_DNA"/>
</dbReference>
<dbReference type="GO" id="GO:1904680">
    <property type="term" value="F:peptide transmembrane transporter activity"/>
    <property type="evidence" value="ECO:0007669"/>
    <property type="project" value="TreeGrafter"/>
</dbReference>
<name>A0A4R0ITG0_9ACTN</name>
<dbReference type="RefSeq" id="WP_131498223.1">
    <property type="nucleotide sequence ID" value="NZ_SJKC01000003.1"/>
</dbReference>
<dbReference type="SUPFAM" id="SSF53850">
    <property type="entry name" value="Periplasmic binding protein-like II"/>
    <property type="match status" value="1"/>
</dbReference>
<dbReference type="Pfam" id="PF00496">
    <property type="entry name" value="SBP_bac_5"/>
    <property type="match status" value="1"/>
</dbReference>
<dbReference type="InterPro" id="IPR039424">
    <property type="entry name" value="SBP_5"/>
</dbReference>
<evidence type="ECO:0000259" key="2">
    <source>
        <dbReference type="Pfam" id="PF00496"/>
    </source>
</evidence>
<feature type="signal peptide" evidence="1">
    <location>
        <begin position="1"/>
        <end position="21"/>
    </location>
</feature>
<organism evidence="3 4">
    <name type="scientific">Kribbella speibonae</name>
    <dbReference type="NCBI Taxonomy" id="1572660"/>
    <lineage>
        <taxon>Bacteria</taxon>
        <taxon>Bacillati</taxon>
        <taxon>Actinomycetota</taxon>
        <taxon>Actinomycetes</taxon>
        <taxon>Propionibacteriales</taxon>
        <taxon>Kribbellaceae</taxon>
        <taxon>Kribbella</taxon>
    </lineage>
</organism>
<evidence type="ECO:0000256" key="1">
    <source>
        <dbReference type="SAM" id="SignalP"/>
    </source>
</evidence>
<dbReference type="GO" id="GO:0042597">
    <property type="term" value="C:periplasmic space"/>
    <property type="evidence" value="ECO:0007669"/>
    <property type="project" value="UniProtKB-ARBA"/>
</dbReference>
<dbReference type="Proteomes" id="UP000294225">
    <property type="component" value="Unassembled WGS sequence"/>
</dbReference>